<keyword evidence="1" id="KW-0479">Metal-binding</keyword>
<dbReference type="GO" id="GO:0008270">
    <property type="term" value="F:zinc ion binding"/>
    <property type="evidence" value="ECO:0007669"/>
    <property type="project" value="UniProtKB-KW"/>
</dbReference>
<protein>
    <recommendedName>
        <fullName evidence="5">MYND-type domain-containing protein</fullName>
    </recommendedName>
</protein>
<dbReference type="Pfam" id="PF01753">
    <property type="entry name" value="zf-MYND"/>
    <property type="match status" value="1"/>
</dbReference>
<feature type="domain" description="MYND-type" evidence="5">
    <location>
        <begin position="478"/>
        <end position="521"/>
    </location>
</feature>
<dbReference type="Proteomes" id="UP000183567">
    <property type="component" value="Unassembled WGS sequence"/>
</dbReference>
<evidence type="ECO:0000313" key="6">
    <source>
        <dbReference type="EMBL" id="OJA12969.1"/>
    </source>
</evidence>
<dbReference type="SUPFAM" id="SSF144232">
    <property type="entry name" value="HIT/MYND zinc finger-like"/>
    <property type="match status" value="1"/>
</dbReference>
<keyword evidence="2 4" id="KW-0863">Zinc-finger</keyword>
<dbReference type="EMBL" id="LVVM01004407">
    <property type="protein sequence ID" value="OJA12969.1"/>
    <property type="molecule type" value="Genomic_DNA"/>
</dbReference>
<keyword evidence="7" id="KW-1185">Reference proteome</keyword>
<evidence type="ECO:0000256" key="2">
    <source>
        <dbReference type="ARBA" id="ARBA00022771"/>
    </source>
</evidence>
<name>A0A1J8QH75_9AGAM</name>
<accession>A0A1J8QH75</accession>
<keyword evidence="3" id="KW-0862">Zinc</keyword>
<dbReference type="AlphaFoldDB" id="A0A1J8QH75"/>
<dbReference type="Gene3D" id="6.10.140.2220">
    <property type="match status" value="1"/>
</dbReference>
<evidence type="ECO:0000256" key="3">
    <source>
        <dbReference type="ARBA" id="ARBA00022833"/>
    </source>
</evidence>
<dbReference type="InterPro" id="IPR002893">
    <property type="entry name" value="Znf_MYND"/>
</dbReference>
<evidence type="ECO:0000313" key="7">
    <source>
        <dbReference type="Proteomes" id="UP000183567"/>
    </source>
</evidence>
<sequence>MPATLRISAQEREALRTLPRLIQDKVFGALRGSVEDLRYVVAHLNQLRDAMPLLLPVFHTQLEACLVPDGVSPDVVPAIMLAKLSLDGIVQICKHVGKNMDNTERLVHDAVASKWEILFPWMQFFSNNFLPSSQGPPVLPHVLPISTYEALRITVHPLSALCEFTEVGCQLMRTNPAVQAFFFRIWVIVDGLKSDVFADPLRPGDKSLAVLMRANLCSISVTCLNEYPASAPLSIVASAAGGIAPMASLALRYIRRMAKDIANMPEPLERTIGNLDFSIMIVCATSLSQAIIFMQSLVGGCQELLLRIGAIRTVLHVVTTLWERLLTPAWNSSDSEPDVGLAMRRHVLYKAYRYIGYSMNYSHDPASVISQALQHGLLECLLRTGTSPAERVDNVKRFEDDPDLRLLNALPRFFVFSKVLRSLGPALQRVNKASLAGRASEDPVLWELWQAVYSSAHDISNVYELPEGVPFYRYQCGSSMCSRNFSKDDVTAYRCSGCLLTHYCSKSCQKDAWESGHRVHCRMLHSAVGWILVLCMSKFFSDTLTQGNDDVRDIRESLPIIAMVESRIFDQRLNEIKALYRSTRDMAKASNDRFVIEVDMSFFPGRFNICPLGDYSSIGGIGSHDTFEHGIADLVTTSEDSPYDLVAVKVRLGKDCHSLFSPVAALGIAFGWTSGIQGGRYIHGNPPTADARDCVKRPVVNDCVAVQSELHVSGRT</sequence>
<comment type="caution">
    <text evidence="6">The sequence shown here is derived from an EMBL/GenBank/DDBJ whole genome shotgun (WGS) entry which is preliminary data.</text>
</comment>
<evidence type="ECO:0000256" key="4">
    <source>
        <dbReference type="PROSITE-ProRule" id="PRU00134"/>
    </source>
</evidence>
<dbReference type="OrthoDB" id="341421at2759"/>
<organism evidence="6 7">
    <name type="scientific">Rhizopogon vesiculosus</name>
    <dbReference type="NCBI Taxonomy" id="180088"/>
    <lineage>
        <taxon>Eukaryota</taxon>
        <taxon>Fungi</taxon>
        <taxon>Dikarya</taxon>
        <taxon>Basidiomycota</taxon>
        <taxon>Agaricomycotina</taxon>
        <taxon>Agaricomycetes</taxon>
        <taxon>Agaricomycetidae</taxon>
        <taxon>Boletales</taxon>
        <taxon>Suillineae</taxon>
        <taxon>Rhizopogonaceae</taxon>
        <taxon>Rhizopogon</taxon>
    </lineage>
</organism>
<gene>
    <name evidence="6" type="ORF">AZE42_04702</name>
</gene>
<evidence type="ECO:0000259" key="5">
    <source>
        <dbReference type="PROSITE" id="PS50865"/>
    </source>
</evidence>
<reference evidence="6 7" key="1">
    <citation type="submission" date="2016-03" db="EMBL/GenBank/DDBJ databases">
        <title>Comparative genomics of the ectomycorrhizal sister species Rhizopogon vinicolor and Rhizopogon vesiculosus (Basidiomycota: Boletales) reveals a divergence of the mating type B locus.</title>
        <authorList>
            <person name="Mujic A.B."/>
            <person name="Kuo A."/>
            <person name="Tritt A."/>
            <person name="Lipzen A."/>
            <person name="Chen C."/>
            <person name="Johnson J."/>
            <person name="Sharma A."/>
            <person name="Barry K."/>
            <person name="Grigoriev I.V."/>
            <person name="Spatafora J.W."/>
        </authorList>
    </citation>
    <scope>NUCLEOTIDE SEQUENCE [LARGE SCALE GENOMIC DNA]</scope>
    <source>
        <strain evidence="6 7">AM-OR11-056</strain>
    </source>
</reference>
<proteinExistence type="predicted"/>
<evidence type="ECO:0000256" key="1">
    <source>
        <dbReference type="ARBA" id="ARBA00022723"/>
    </source>
</evidence>
<dbReference type="STRING" id="180088.A0A1J8QH75"/>
<dbReference type="PROSITE" id="PS50865">
    <property type="entry name" value="ZF_MYND_2"/>
    <property type="match status" value="1"/>
</dbReference>